<dbReference type="InterPro" id="IPR058163">
    <property type="entry name" value="LysR-type_TF_proteobact-type"/>
</dbReference>
<proteinExistence type="inferred from homology"/>
<evidence type="ECO:0000256" key="3">
    <source>
        <dbReference type="ARBA" id="ARBA00023125"/>
    </source>
</evidence>
<dbReference type="InterPro" id="IPR036388">
    <property type="entry name" value="WH-like_DNA-bd_sf"/>
</dbReference>
<dbReference type="PANTHER" id="PTHR30537">
    <property type="entry name" value="HTH-TYPE TRANSCRIPTIONAL REGULATOR"/>
    <property type="match status" value="1"/>
</dbReference>
<sequence length="299" mass="33625">MAKLFRVINSLYYFDAAARLGSYSQAGEELCVSQAAVSQMIRKLERDLNCKLFEKRSGKMGLTDMGRLLFEHSRQGLSSLETALAHIEKANSESPMFVQASPSFAMWLMPRLWKFSLEHPTTHIHVLNQESSPSIKADISIQQSHSSNLSNDQHEVLIASEPVFPFCSPTIQNDLNIKSPIDLSKCWLVYSSPLGEDQWHRWFESAGVDKKNINIEYKWLDVSSIDLAVNAVAAGHGACLATNSSTSDLVQRGLLVKPFEIEFSCGVSHYLSYSSLSPRLNQIDEFINWIKRQLSSHVE</sequence>
<dbReference type="Gene3D" id="1.10.10.10">
    <property type="entry name" value="Winged helix-like DNA-binding domain superfamily/Winged helix DNA-binding domain"/>
    <property type="match status" value="1"/>
</dbReference>
<dbReference type="PANTHER" id="PTHR30537:SF5">
    <property type="entry name" value="HTH-TYPE TRANSCRIPTIONAL ACTIVATOR TTDR-RELATED"/>
    <property type="match status" value="1"/>
</dbReference>
<dbReference type="SUPFAM" id="SSF46785">
    <property type="entry name" value="Winged helix' DNA-binding domain"/>
    <property type="match status" value="1"/>
</dbReference>
<dbReference type="Proteomes" id="UP000239763">
    <property type="component" value="Unassembled WGS sequence"/>
</dbReference>
<dbReference type="EMBL" id="MCSB01000013">
    <property type="protein sequence ID" value="PME29334.1"/>
    <property type="molecule type" value="Genomic_DNA"/>
</dbReference>
<keyword evidence="4" id="KW-0804">Transcription</keyword>
<evidence type="ECO:0000256" key="1">
    <source>
        <dbReference type="ARBA" id="ARBA00009437"/>
    </source>
</evidence>
<dbReference type="GO" id="GO:0003700">
    <property type="term" value="F:DNA-binding transcription factor activity"/>
    <property type="evidence" value="ECO:0007669"/>
    <property type="project" value="InterPro"/>
</dbReference>
<evidence type="ECO:0000313" key="7">
    <source>
        <dbReference type="Proteomes" id="UP000239763"/>
    </source>
</evidence>
<evidence type="ECO:0000256" key="2">
    <source>
        <dbReference type="ARBA" id="ARBA00023015"/>
    </source>
</evidence>
<dbReference type="Pfam" id="PF00126">
    <property type="entry name" value="HTH_1"/>
    <property type="match status" value="1"/>
</dbReference>
<protein>
    <recommendedName>
        <fullName evidence="5">HTH lysR-type domain-containing protein</fullName>
    </recommendedName>
</protein>
<evidence type="ECO:0000313" key="6">
    <source>
        <dbReference type="EMBL" id="PME29334.1"/>
    </source>
</evidence>
<reference evidence="6 7" key="1">
    <citation type="journal article" date="2018" name="Nature">
        <title>A major lineage of non-tailed dsDNA viruses as unrecognized killers of marine bacteria.</title>
        <authorList>
            <person name="Kauffman K.M."/>
            <person name="Hussain F.A."/>
            <person name="Yang J."/>
            <person name="Arevalo P."/>
            <person name="Brown J.M."/>
            <person name="Chang W.K."/>
            <person name="VanInsberghe D."/>
            <person name="Elsherbini J."/>
            <person name="Sharma R.S."/>
            <person name="Cutler M.B."/>
            <person name="Kelly L."/>
            <person name="Polz M.F."/>
        </authorList>
    </citation>
    <scope>NUCLEOTIDE SEQUENCE [LARGE SCALE GENOMIC DNA]</scope>
    <source>
        <strain evidence="6 7">10N.286.55.E1</strain>
    </source>
</reference>
<keyword evidence="3" id="KW-0238">DNA-binding</keyword>
<dbReference type="InterPro" id="IPR036390">
    <property type="entry name" value="WH_DNA-bd_sf"/>
</dbReference>
<feature type="domain" description="HTH lysR-type" evidence="5">
    <location>
        <begin position="8"/>
        <end position="63"/>
    </location>
</feature>
<accession>A0AA44VSV8</accession>
<evidence type="ECO:0000259" key="5">
    <source>
        <dbReference type="PROSITE" id="PS50931"/>
    </source>
</evidence>
<dbReference type="PRINTS" id="PR00039">
    <property type="entry name" value="HTHLYSR"/>
</dbReference>
<dbReference type="GO" id="GO:0006351">
    <property type="term" value="P:DNA-templated transcription"/>
    <property type="evidence" value="ECO:0007669"/>
    <property type="project" value="TreeGrafter"/>
</dbReference>
<evidence type="ECO:0000256" key="4">
    <source>
        <dbReference type="ARBA" id="ARBA00023163"/>
    </source>
</evidence>
<dbReference type="InterPro" id="IPR005119">
    <property type="entry name" value="LysR_subst-bd"/>
</dbReference>
<dbReference type="Pfam" id="PF03466">
    <property type="entry name" value="LysR_substrate"/>
    <property type="match status" value="1"/>
</dbReference>
<dbReference type="SUPFAM" id="SSF53850">
    <property type="entry name" value="Periplasmic binding protein-like II"/>
    <property type="match status" value="1"/>
</dbReference>
<dbReference type="RefSeq" id="WP_102296793.1">
    <property type="nucleotide sequence ID" value="NZ_JAAHTI010000001.1"/>
</dbReference>
<keyword evidence="7" id="KW-1185">Reference proteome</keyword>
<dbReference type="GO" id="GO:0043565">
    <property type="term" value="F:sequence-specific DNA binding"/>
    <property type="evidence" value="ECO:0007669"/>
    <property type="project" value="TreeGrafter"/>
</dbReference>
<keyword evidence="2" id="KW-0805">Transcription regulation</keyword>
<name>A0AA44VSV8_9VIBR</name>
<dbReference type="AlphaFoldDB" id="A0AA44VSV8"/>
<comment type="caution">
    <text evidence="6">The sequence shown here is derived from an EMBL/GenBank/DDBJ whole genome shotgun (WGS) entry which is preliminary data.</text>
</comment>
<dbReference type="PROSITE" id="PS50931">
    <property type="entry name" value="HTH_LYSR"/>
    <property type="match status" value="1"/>
</dbReference>
<organism evidence="6 7">
    <name type="scientific">Vibrio lentus</name>
    <dbReference type="NCBI Taxonomy" id="136468"/>
    <lineage>
        <taxon>Bacteria</taxon>
        <taxon>Pseudomonadati</taxon>
        <taxon>Pseudomonadota</taxon>
        <taxon>Gammaproteobacteria</taxon>
        <taxon>Vibrionales</taxon>
        <taxon>Vibrionaceae</taxon>
        <taxon>Vibrio</taxon>
    </lineage>
</organism>
<gene>
    <name evidence="6" type="ORF">BCV38_04450</name>
</gene>
<dbReference type="InterPro" id="IPR000847">
    <property type="entry name" value="LysR_HTH_N"/>
</dbReference>
<dbReference type="Gene3D" id="3.40.190.10">
    <property type="entry name" value="Periplasmic binding protein-like II"/>
    <property type="match status" value="2"/>
</dbReference>
<comment type="similarity">
    <text evidence="1">Belongs to the LysR transcriptional regulatory family.</text>
</comment>